<reference evidence="1" key="2">
    <citation type="submission" date="2020-09" db="EMBL/GenBank/DDBJ databases">
        <authorList>
            <person name="Sun Q."/>
            <person name="Zhou Y."/>
        </authorList>
    </citation>
    <scope>NUCLEOTIDE SEQUENCE</scope>
    <source>
        <strain evidence="1">CGMCC 1.16134</strain>
    </source>
</reference>
<protein>
    <recommendedName>
        <fullName evidence="3">DUF2612 domain-containing protein</fullName>
    </recommendedName>
</protein>
<dbReference type="EMBL" id="BMKR01000008">
    <property type="protein sequence ID" value="GGF77177.1"/>
    <property type="molecule type" value="Genomic_DNA"/>
</dbReference>
<proteinExistence type="predicted"/>
<keyword evidence="2" id="KW-1185">Reference proteome</keyword>
<reference evidence="1" key="1">
    <citation type="journal article" date="2014" name="Int. J. Syst. Evol. Microbiol.">
        <title>Complete genome sequence of Corynebacterium casei LMG S-19264T (=DSM 44701T), isolated from a smear-ripened cheese.</title>
        <authorList>
            <consortium name="US DOE Joint Genome Institute (JGI-PGF)"/>
            <person name="Walter F."/>
            <person name="Albersmeier A."/>
            <person name="Kalinowski J."/>
            <person name="Ruckert C."/>
        </authorList>
    </citation>
    <scope>NUCLEOTIDE SEQUENCE</scope>
    <source>
        <strain evidence="1">CGMCC 1.16134</strain>
    </source>
</reference>
<comment type="caution">
    <text evidence="1">The sequence shown here is derived from an EMBL/GenBank/DDBJ whole genome shotgun (WGS) entry which is preliminary data.</text>
</comment>
<gene>
    <name evidence="1" type="ORF">GCM10010912_22810</name>
</gene>
<name>A0A917C9E4_9BACL</name>
<evidence type="ECO:0008006" key="3">
    <source>
        <dbReference type="Google" id="ProtNLM"/>
    </source>
</evidence>
<organism evidence="1 2">
    <name type="scientific">Paenibacillus albidus</name>
    <dbReference type="NCBI Taxonomy" id="2041023"/>
    <lineage>
        <taxon>Bacteria</taxon>
        <taxon>Bacillati</taxon>
        <taxon>Bacillota</taxon>
        <taxon>Bacilli</taxon>
        <taxon>Bacillales</taxon>
        <taxon>Paenibacillaceae</taxon>
        <taxon>Paenibacillus</taxon>
    </lineage>
</organism>
<dbReference type="AlphaFoldDB" id="A0A917C9E4"/>
<dbReference type="RefSeq" id="WP_189024889.1">
    <property type="nucleotide sequence ID" value="NZ_BMKR01000008.1"/>
</dbReference>
<sequence length="213" mass="23458">MFSVKDMLRRFADTYNKSPDSNLGKVITILHGELARVGETFERIREWKDIDAAQGTTLDRIGTNIVQPRGAATDEVYRVLLKSKIARNLSKTDVNTIIRVLAIALDCDYSDIRIQEKFDDPLEPEPAAINLIRVPVRRLNEVGMSPLQFARIIQKTVAAGVRVAQIELAGTFALSSQYDVLETSPLGLADPAMTTGGELGTVYAPGDDYPLPI</sequence>
<evidence type="ECO:0000313" key="1">
    <source>
        <dbReference type="EMBL" id="GGF77177.1"/>
    </source>
</evidence>
<dbReference type="Proteomes" id="UP000637643">
    <property type="component" value="Unassembled WGS sequence"/>
</dbReference>
<accession>A0A917C9E4</accession>
<evidence type="ECO:0000313" key="2">
    <source>
        <dbReference type="Proteomes" id="UP000637643"/>
    </source>
</evidence>